<dbReference type="SMART" id="SM00267">
    <property type="entry name" value="GGDEF"/>
    <property type="match status" value="1"/>
</dbReference>
<keyword evidence="1" id="KW-1133">Transmembrane helix</keyword>
<dbReference type="InterPro" id="IPR035919">
    <property type="entry name" value="EAL_sf"/>
</dbReference>
<feature type="domain" description="EAL" evidence="2">
    <location>
        <begin position="484"/>
        <end position="739"/>
    </location>
</feature>
<feature type="transmembrane region" description="Helical" evidence="1">
    <location>
        <begin position="163"/>
        <end position="179"/>
    </location>
</feature>
<keyword evidence="5" id="KW-1185">Reference proteome</keyword>
<dbReference type="NCBIfam" id="TIGR00254">
    <property type="entry name" value="GGDEF"/>
    <property type="match status" value="1"/>
</dbReference>
<dbReference type="PROSITE" id="PS50883">
    <property type="entry name" value="EAL"/>
    <property type="match status" value="1"/>
</dbReference>
<dbReference type="PROSITE" id="PS50887">
    <property type="entry name" value="GGDEF"/>
    <property type="match status" value="1"/>
</dbReference>
<dbReference type="Proteomes" id="UP000679690">
    <property type="component" value="Unassembled WGS sequence"/>
</dbReference>
<dbReference type="Pfam" id="PF00563">
    <property type="entry name" value="EAL"/>
    <property type="match status" value="1"/>
</dbReference>
<feature type="transmembrane region" description="Helical" evidence="1">
    <location>
        <begin position="256"/>
        <end position="275"/>
    </location>
</feature>
<keyword evidence="1" id="KW-0472">Membrane</keyword>
<dbReference type="PANTHER" id="PTHR44757:SF2">
    <property type="entry name" value="BIOFILM ARCHITECTURE MAINTENANCE PROTEIN MBAA"/>
    <property type="match status" value="1"/>
</dbReference>
<feature type="transmembrane region" description="Helical" evidence="1">
    <location>
        <begin position="93"/>
        <end position="113"/>
    </location>
</feature>
<protein>
    <submittedName>
        <fullName evidence="4">Bifunctional diguanylate cyclase/phosphodiesterase</fullName>
    </submittedName>
</protein>
<dbReference type="InterPro" id="IPR029787">
    <property type="entry name" value="Nucleotide_cyclase"/>
</dbReference>
<comment type="caution">
    <text evidence="4">The sequence shown here is derived from an EMBL/GenBank/DDBJ whole genome shotgun (WGS) entry which is preliminary data.</text>
</comment>
<feature type="domain" description="GGDEF" evidence="3">
    <location>
        <begin position="346"/>
        <end position="475"/>
    </location>
</feature>
<keyword evidence="1" id="KW-0812">Transmembrane</keyword>
<dbReference type="PANTHER" id="PTHR44757">
    <property type="entry name" value="DIGUANYLATE CYCLASE DGCP"/>
    <property type="match status" value="1"/>
</dbReference>
<dbReference type="PROSITE" id="PS51257">
    <property type="entry name" value="PROKAR_LIPOPROTEIN"/>
    <property type="match status" value="1"/>
</dbReference>
<dbReference type="InterPro" id="IPR052155">
    <property type="entry name" value="Biofilm_reg_signaling"/>
</dbReference>
<dbReference type="CDD" id="cd01948">
    <property type="entry name" value="EAL"/>
    <property type="match status" value="1"/>
</dbReference>
<dbReference type="EMBL" id="JAGFNS010000047">
    <property type="protein sequence ID" value="MBO3743861.1"/>
    <property type="molecule type" value="Genomic_DNA"/>
</dbReference>
<dbReference type="InterPro" id="IPR000160">
    <property type="entry name" value="GGDEF_dom"/>
</dbReference>
<organism evidence="4 5">
    <name type="scientific">Actinoplanes flavus</name>
    <dbReference type="NCBI Taxonomy" id="2820290"/>
    <lineage>
        <taxon>Bacteria</taxon>
        <taxon>Bacillati</taxon>
        <taxon>Actinomycetota</taxon>
        <taxon>Actinomycetes</taxon>
        <taxon>Micromonosporales</taxon>
        <taxon>Micromonosporaceae</taxon>
        <taxon>Actinoplanes</taxon>
    </lineage>
</organism>
<dbReference type="Gene3D" id="3.20.20.450">
    <property type="entry name" value="EAL domain"/>
    <property type="match status" value="1"/>
</dbReference>
<sequence>MRLTRIWCWWLAAGVLATTGCFLLPASSITARICYNAIGLASAVALLVGVRLYQPRRPGLWYWFAAGQVLAVLGDITYDYYLYGLGDEPYPSIADAFYLASYPLRFTGLLLLSRRRQPGGETGRLIDAAIAAIGLGLVLWTFVLHPTVADGSAPALERVISTVYPVADLLLLVMLAWMFTDRRGRTPSSRLLNAAAATLLAADTSYSVAIVYFNADPFPLDAMFIASSLLWAAAALHPSMAADTGVVRLPSTEHSVARLCVPAACSLLGPALLLTPYAGKNTLNSTVIAYGTIVLIMLTVARMAMILTQLKTQSHDMETLAMQDEMTGLANRRRFENALRTAMAGGSAQVALLGLNGFKNVNDELGRPVGDHALASLAQRLARTVPDGALLARIGGDEFAVLLPGRSSSESGSLATQLAAQLREPVHACGHDLLVGAGIGVAGGERDDPMEVLRRAEAAMYAAKRAGQAYRRWDPALDEQSTGHARLGAEMRIALDTGQFQVVYQPIVAYPEGRVAAVEALVRWEHPQRGTVSPAQFVPVAEQNGLIIELGAWILRTACRRMARWRAELGGSAPDKVSVNVSARQLAGPGFATTVADILAETGLPPHHLAVEVTETSVFEGGQAVTTLHELRKIGVQIALDDFGTGHSSLGLLQTVPVDILKVDKSFVDNVTEAGRHSVIAEALIQISTELGMTAVAEGVETAEQADALHQLGYTLLQGYHFSRPLAEPDFGRRPTTTGGMTTAAVVGQAHPGLQDATMR</sequence>
<dbReference type="SUPFAM" id="SSF55073">
    <property type="entry name" value="Nucleotide cyclase"/>
    <property type="match status" value="1"/>
</dbReference>
<dbReference type="Pfam" id="PF00990">
    <property type="entry name" value="GGDEF"/>
    <property type="match status" value="1"/>
</dbReference>
<name>A0ABS3UZ67_9ACTN</name>
<evidence type="ECO:0000313" key="5">
    <source>
        <dbReference type="Proteomes" id="UP000679690"/>
    </source>
</evidence>
<gene>
    <name evidence="4" type="ORF">J5X75_40825</name>
</gene>
<dbReference type="InterPro" id="IPR001633">
    <property type="entry name" value="EAL_dom"/>
</dbReference>
<proteinExistence type="predicted"/>
<evidence type="ECO:0000313" key="4">
    <source>
        <dbReference type="EMBL" id="MBO3743861.1"/>
    </source>
</evidence>
<evidence type="ECO:0000256" key="1">
    <source>
        <dbReference type="SAM" id="Phobius"/>
    </source>
</evidence>
<feature type="transmembrane region" description="Helical" evidence="1">
    <location>
        <begin position="7"/>
        <end position="27"/>
    </location>
</feature>
<feature type="transmembrane region" description="Helical" evidence="1">
    <location>
        <begin position="60"/>
        <end position="81"/>
    </location>
</feature>
<dbReference type="CDD" id="cd01949">
    <property type="entry name" value="GGDEF"/>
    <property type="match status" value="1"/>
</dbReference>
<dbReference type="SMART" id="SM00052">
    <property type="entry name" value="EAL"/>
    <property type="match status" value="1"/>
</dbReference>
<accession>A0ABS3UZ67</accession>
<feature type="transmembrane region" description="Helical" evidence="1">
    <location>
        <begin position="125"/>
        <end position="143"/>
    </location>
</feature>
<reference evidence="4 5" key="1">
    <citation type="submission" date="2021-03" db="EMBL/GenBank/DDBJ databases">
        <title>Actinoplanes flavus sp. nov., a novel actinomycete isolated from Coconut Palm rhizosphere soil.</title>
        <authorList>
            <person name="Luo X."/>
        </authorList>
    </citation>
    <scope>NUCLEOTIDE SEQUENCE [LARGE SCALE GENOMIC DNA]</scope>
    <source>
        <strain evidence="4 5">NEAU-H7</strain>
    </source>
</reference>
<feature type="transmembrane region" description="Helical" evidence="1">
    <location>
        <begin position="287"/>
        <end position="307"/>
    </location>
</feature>
<dbReference type="Gene3D" id="3.30.70.270">
    <property type="match status" value="1"/>
</dbReference>
<feature type="transmembrane region" description="Helical" evidence="1">
    <location>
        <begin position="33"/>
        <end position="53"/>
    </location>
</feature>
<evidence type="ECO:0000259" key="3">
    <source>
        <dbReference type="PROSITE" id="PS50887"/>
    </source>
</evidence>
<feature type="transmembrane region" description="Helical" evidence="1">
    <location>
        <begin position="191"/>
        <end position="212"/>
    </location>
</feature>
<dbReference type="SUPFAM" id="SSF141868">
    <property type="entry name" value="EAL domain-like"/>
    <property type="match status" value="1"/>
</dbReference>
<dbReference type="InterPro" id="IPR043128">
    <property type="entry name" value="Rev_trsase/Diguanyl_cyclase"/>
</dbReference>
<evidence type="ECO:0000259" key="2">
    <source>
        <dbReference type="PROSITE" id="PS50883"/>
    </source>
</evidence>